<dbReference type="EMBL" id="GBRH01199168">
    <property type="protein sequence ID" value="JAD98727.1"/>
    <property type="molecule type" value="Transcribed_RNA"/>
</dbReference>
<reference evidence="1" key="1">
    <citation type="submission" date="2014-09" db="EMBL/GenBank/DDBJ databases">
        <authorList>
            <person name="Magalhaes I.L.F."/>
            <person name="Oliveira U."/>
            <person name="Santos F.R."/>
            <person name="Vidigal T.H.D.A."/>
            <person name="Brescovit A.D."/>
            <person name="Santos A.J."/>
        </authorList>
    </citation>
    <scope>NUCLEOTIDE SEQUENCE</scope>
    <source>
        <tissue evidence="1">Shoot tissue taken approximately 20 cm above the soil surface</tissue>
    </source>
</reference>
<name>A0A0A9ERS9_ARUDO</name>
<accession>A0A0A9ERS9</accession>
<protein>
    <submittedName>
        <fullName evidence="1">Uncharacterized protein</fullName>
    </submittedName>
</protein>
<sequence>MVRTAAYMDPVAFNRSCGFSSIVLGSSSRTGSASRGKPGIV</sequence>
<proteinExistence type="predicted"/>
<organism evidence="1">
    <name type="scientific">Arundo donax</name>
    <name type="common">Giant reed</name>
    <name type="synonym">Donax arundinaceus</name>
    <dbReference type="NCBI Taxonomy" id="35708"/>
    <lineage>
        <taxon>Eukaryota</taxon>
        <taxon>Viridiplantae</taxon>
        <taxon>Streptophyta</taxon>
        <taxon>Embryophyta</taxon>
        <taxon>Tracheophyta</taxon>
        <taxon>Spermatophyta</taxon>
        <taxon>Magnoliopsida</taxon>
        <taxon>Liliopsida</taxon>
        <taxon>Poales</taxon>
        <taxon>Poaceae</taxon>
        <taxon>PACMAD clade</taxon>
        <taxon>Arundinoideae</taxon>
        <taxon>Arundineae</taxon>
        <taxon>Arundo</taxon>
    </lineage>
</organism>
<reference evidence="1" key="2">
    <citation type="journal article" date="2015" name="Data Brief">
        <title>Shoot transcriptome of the giant reed, Arundo donax.</title>
        <authorList>
            <person name="Barrero R.A."/>
            <person name="Guerrero F.D."/>
            <person name="Moolhuijzen P."/>
            <person name="Goolsby J.A."/>
            <person name="Tidwell J."/>
            <person name="Bellgard S.E."/>
            <person name="Bellgard M.I."/>
        </authorList>
    </citation>
    <scope>NUCLEOTIDE SEQUENCE</scope>
    <source>
        <tissue evidence="1">Shoot tissue taken approximately 20 cm above the soil surface</tissue>
    </source>
</reference>
<evidence type="ECO:0000313" key="1">
    <source>
        <dbReference type="EMBL" id="JAD98727.1"/>
    </source>
</evidence>
<dbReference type="AlphaFoldDB" id="A0A0A9ERS9"/>